<reference evidence="8" key="1">
    <citation type="journal article" date="2019" name="Int. J. Syst. Evol. Microbiol.">
        <title>The Global Catalogue of Microorganisms (GCM) 10K type strain sequencing project: providing services to taxonomists for standard genome sequencing and annotation.</title>
        <authorList>
            <consortium name="The Broad Institute Genomics Platform"/>
            <consortium name="The Broad Institute Genome Sequencing Center for Infectious Disease"/>
            <person name="Wu L."/>
            <person name="Ma J."/>
        </authorList>
    </citation>
    <scope>NUCLEOTIDE SEQUENCE [LARGE SCALE GENOMIC DNA]</scope>
    <source>
        <strain evidence="8">DT28</strain>
    </source>
</reference>
<evidence type="ECO:0000259" key="6">
    <source>
        <dbReference type="SMART" id="SM00062"/>
    </source>
</evidence>
<dbReference type="InterPro" id="IPR001638">
    <property type="entry name" value="Solute-binding_3/MltF_N"/>
</dbReference>
<gene>
    <name evidence="7" type="ORF">ACFO3I_13290</name>
</gene>
<evidence type="ECO:0000256" key="5">
    <source>
        <dbReference type="SAM" id="SignalP"/>
    </source>
</evidence>
<dbReference type="Pfam" id="PF00497">
    <property type="entry name" value="SBP_bac_3"/>
    <property type="match status" value="1"/>
</dbReference>
<organism evidence="7 8">
    <name type="scientific">Rheinheimera marina</name>
    <dbReference type="NCBI Taxonomy" id="1774958"/>
    <lineage>
        <taxon>Bacteria</taxon>
        <taxon>Pseudomonadati</taxon>
        <taxon>Pseudomonadota</taxon>
        <taxon>Gammaproteobacteria</taxon>
        <taxon>Chromatiales</taxon>
        <taxon>Chromatiaceae</taxon>
        <taxon>Rheinheimera</taxon>
    </lineage>
</organism>
<dbReference type="PROSITE" id="PS51257">
    <property type="entry name" value="PROKAR_LIPOPROTEIN"/>
    <property type="match status" value="1"/>
</dbReference>
<evidence type="ECO:0000256" key="1">
    <source>
        <dbReference type="ARBA" id="ARBA00004196"/>
    </source>
</evidence>
<comment type="subcellular location">
    <subcellularLocation>
        <location evidence="1">Cell envelope</location>
    </subcellularLocation>
</comment>
<evidence type="ECO:0000256" key="4">
    <source>
        <dbReference type="RuleBase" id="RU003744"/>
    </source>
</evidence>
<comment type="similarity">
    <text evidence="2 4">Belongs to the bacterial solute-binding protein 3 family.</text>
</comment>
<dbReference type="EMBL" id="JBHSGB010000010">
    <property type="protein sequence ID" value="MFC4655985.1"/>
    <property type="molecule type" value="Genomic_DNA"/>
</dbReference>
<feature type="chain" id="PRO_5046241980" evidence="5">
    <location>
        <begin position="23"/>
        <end position="273"/>
    </location>
</feature>
<evidence type="ECO:0000256" key="3">
    <source>
        <dbReference type="ARBA" id="ARBA00022729"/>
    </source>
</evidence>
<dbReference type="PROSITE" id="PS01039">
    <property type="entry name" value="SBP_BACTERIAL_3"/>
    <property type="match status" value="1"/>
</dbReference>
<protein>
    <submittedName>
        <fullName evidence="7">Substrate-binding periplasmic protein</fullName>
    </submittedName>
</protein>
<keyword evidence="8" id="KW-1185">Reference proteome</keyword>
<dbReference type="Proteomes" id="UP001595962">
    <property type="component" value="Unassembled WGS sequence"/>
</dbReference>
<evidence type="ECO:0000313" key="7">
    <source>
        <dbReference type="EMBL" id="MFC4655985.1"/>
    </source>
</evidence>
<keyword evidence="3 5" id="KW-0732">Signal</keyword>
<dbReference type="Gene3D" id="3.40.190.10">
    <property type="entry name" value="Periplasmic binding protein-like II"/>
    <property type="match status" value="2"/>
</dbReference>
<comment type="caution">
    <text evidence="7">The sequence shown here is derived from an EMBL/GenBank/DDBJ whole genome shotgun (WGS) entry which is preliminary data.</text>
</comment>
<dbReference type="SUPFAM" id="SSF53850">
    <property type="entry name" value="Periplasmic binding protein-like II"/>
    <property type="match status" value="1"/>
</dbReference>
<dbReference type="SMART" id="SM00062">
    <property type="entry name" value="PBPb"/>
    <property type="match status" value="1"/>
</dbReference>
<dbReference type="PANTHER" id="PTHR35936:SF25">
    <property type="entry name" value="ABC TRANSPORTER SUBSTRATE-BINDING PROTEIN"/>
    <property type="match status" value="1"/>
</dbReference>
<sequence>MNNYRLLSVVVLCVVVTGCKPAATGSQAAPVAAAEPAPAAVSCQLKVGYESWEPYQFRGYDEQANGLDIDIVNAVAKAMPCELVFSYGNWQQLLNQFRQGELDVLLGASKTAAREEFALFSDPYRNEQFRLFVRKTDADKFSFDSVAQMVAAKHKVGVVSDYYYGEQVSALYADEQMRGQFVESAMSEQNLALLLDEQVDAMLEDSFVGTALLRRKGLTDEISEHQLTLPESPIYVMFSKQKVTPEQVGVFNQQLLQLKQSGQYQQLVGKYQG</sequence>
<name>A0ABV9JP41_9GAMM</name>
<accession>A0ABV9JP41</accession>
<evidence type="ECO:0000313" key="8">
    <source>
        <dbReference type="Proteomes" id="UP001595962"/>
    </source>
</evidence>
<dbReference type="InterPro" id="IPR018313">
    <property type="entry name" value="SBP_3_CS"/>
</dbReference>
<proteinExistence type="inferred from homology"/>
<dbReference type="RefSeq" id="WP_377334600.1">
    <property type="nucleotide sequence ID" value="NZ_JBHSGB010000010.1"/>
</dbReference>
<feature type="domain" description="Solute-binding protein family 3/N-terminal" evidence="6">
    <location>
        <begin position="44"/>
        <end position="273"/>
    </location>
</feature>
<feature type="signal peptide" evidence="5">
    <location>
        <begin position="1"/>
        <end position="22"/>
    </location>
</feature>
<evidence type="ECO:0000256" key="2">
    <source>
        <dbReference type="ARBA" id="ARBA00010333"/>
    </source>
</evidence>
<dbReference type="PANTHER" id="PTHR35936">
    <property type="entry name" value="MEMBRANE-BOUND LYTIC MUREIN TRANSGLYCOSYLASE F"/>
    <property type="match status" value="1"/>
</dbReference>